<feature type="domain" description="TcaA protein NTF2-like" evidence="9">
    <location>
        <begin position="867"/>
        <end position="981"/>
    </location>
</feature>
<name>A0A497YLL4_9BACL</name>
<feature type="region of interest" description="Disordered" evidence="7">
    <location>
        <begin position="689"/>
        <end position="712"/>
    </location>
</feature>
<gene>
    <name evidence="10" type="ORF">DFR62_0777</name>
</gene>
<dbReference type="InterPro" id="IPR027094">
    <property type="entry name" value="Mitofusin_fam"/>
</dbReference>
<dbReference type="Proteomes" id="UP000280791">
    <property type="component" value="Unassembled WGS sequence"/>
</dbReference>
<accession>A0A497YLL4</accession>
<dbReference type="GO" id="GO:0003924">
    <property type="term" value="F:GTPase activity"/>
    <property type="evidence" value="ECO:0007669"/>
    <property type="project" value="InterPro"/>
</dbReference>
<reference evidence="10 11" key="1">
    <citation type="submission" date="2018-10" db="EMBL/GenBank/DDBJ databases">
        <title>Genomic Encyclopedia of Type Strains, Phase IV (KMG-IV): sequencing the most valuable type-strain genomes for metagenomic binning, comparative biology and taxonomic classification.</title>
        <authorList>
            <person name="Goeker M."/>
        </authorList>
    </citation>
    <scope>NUCLEOTIDE SEQUENCE [LARGE SCALE GENOMIC DNA]</scope>
    <source>
        <strain evidence="10 11">DSM 20549</strain>
    </source>
</reference>
<evidence type="ECO:0000259" key="8">
    <source>
        <dbReference type="Pfam" id="PF00350"/>
    </source>
</evidence>
<dbReference type="PANTHER" id="PTHR10465:SF0">
    <property type="entry name" value="SARCALUMENIN"/>
    <property type="match status" value="1"/>
</dbReference>
<keyword evidence="4" id="KW-0342">GTP-binding</keyword>
<evidence type="ECO:0000256" key="6">
    <source>
        <dbReference type="SAM" id="Coils"/>
    </source>
</evidence>
<proteinExistence type="predicted"/>
<dbReference type="InterPro" id="IPR054528">
    <property type="entry name" value="TcaA_5th"/>
</dbReference>
<dbReference type="GO" id="GO:0008053">
    <property type="term" value="P:mitochondrial fusion"/>
    <property type="evidence" value="ECO:0007669"/>
    <property type="project" value="TreeGrafter"/>
</dbReference>
<keyword evidence="6" id="KW-0175">Coiled coil</keyword>
<dbReference type="GO" id="GO:0005525">
    <property type="term" value="F:GTP binding"/>
    <property type="evidence" value="ECO:0007669"/>
    <property type="project" value="UniProtKB-KW"/>
</dbReference>
<evidence type="ECO:0000256" key="5">
    <source>
        <dbReference type="ARBA" id="ARBA00023136"/>
    </source>
</evidence>
<dbReference type="GO" id="GO:0016020">
    <property type="term" value="C:membrane"/>
    <property type="evidence" value="ECO:0007669"/>
    <property type="project" value="UniProtKB-SubCell"/>
</dbReference>
<dbReference type="SUPFAM" id="SSF52540">
    <property type="entry name" value="P-loop containing nucleoside triphosphate hydrolases"/>
    <property type="match status" value="1"/>
</dbReference>
<evidence type="ECO:0000256" key="3">
    <source>
        <dbReference type="ARBA" id="ARBA00022801"/>
    </source>
</evidence>
<feature type="coiled-coil region" evidence="6">
    <location>
        <begin position="425"/>
        <end position="466"/>
    </location>
</feature>
<dbReference type="Pfam" id="PF00350">
    <property type="entry name" value="Dynamin_N"/>
    <property type="match status" value="1"/>
</dbReference>
<evidence type="ECO:0000256" key="7">
    <source>
        <dbReference type="SAM" id="MobiDB-lite"/>
    </source>
</evidence>
<keyword evidence="5" id="KW-0472">Membrane</keyword>
<dbReference type="Pfam" id="PF22819">
    <property type="entry name" value="TcaA_5th"/>
    <property type="match status" value="2"/>
</dbReference>
<dbReference type="EMBL" id="RCCP01000001">
    <property type="protein sequence ID" value="RLJ90632.1"/>
    <property type="molecule type" value="Genomic_DNA"/>
</dbReference>
<feature type="domain" description="TcaA protein NTF2-like" evidence="9">
    <location>
        <begin position="722"/>
        <end position="831"/>
    </location>
</feature>
<feature type="domain" description="Dynamin N-terminal" evidence="8">
    <location>
        <begin position="43"/>
        <end position="200"/>
    </location>
</feature>
<evidence type="ECO:0000256" key="4">
    <source>
        <dbReference type="ARBA" id="ARBA00023134"/>
    </source>
</evidence>
<dbReference type="Gene3D" id="3.40.50.300">
    <property type="entry name" value="P-loop containing nucleotide triphosphate hydrolases"/>
    <property type="match status" value="1"/>
</dbReference>
<evidence type="ECO:0000256" key="2">
    <source>
        <dbReference type="ARBA" id="ARBA00022741"/>
    </source>
</evidence>
<protein>
    <submittedName>
        <fullName evidence="10">Dynamin family protein</fullName>
    </submittedName>
</protein>
<dbReference type="AlphaFoldDB" id="A0A497YLL4"/>
<dbReference type="InterPro" id="IPR045063">
    <property type="entry name" value="Dynamin_N"/>
</dbReference>
<evidence type="ECO:0000313" key="11">
    <source>
        <dbReference type="Proteomes" id="UP000280791"/>
    </source>
</evidence>
<dbReference type="PANTHER" id="PTHR10465">
    <property type="entry name" value="TRANSMEMBRANE GTPASE FZO1"/>
    <property type="match status" value="1"/>
</dbReference>
<comment type="subcellular location">
    <subcellularLocation>
        <location evidence="1">Membrane</location>
    </subcellularLocation>
</comment>
<sequence length="992" mass="115306">MTEKERIIKGMNKWILLNDKDHYADFHKKLNSIKEDFEDRLMIMVSGEFNAGKSTFINAILGEELLTVDITPATAMITKLTYGDQKRVIAHYTNGSQEEFDWSWIENLTAEREGEGECIRQQLSYVEYQLPSDFLKKFTLIDSPGLTALHSHHTAVTERFMKRNEVGIWLFNAMSVGTASELEWLKKMRALNIPTYGVVNAIDRLDEEEDLDQFLEYNERRLYPLINKLYGVSAQEILKGKMERNAELLDWGNAQAIDELLKDIGSVEERKIDSFYRKLVPVLEEFREIHKGVKSSLLFVGDSQSYRIFNEISYPSFLKEQKAYEKSLRQVEKERAAWSDLLNGNLYIFSKVEKIIEKLGNPQKLNAIWNSKILGEIQVLKEGYPNLENILRGLLRKREELDTQWKSTISNTKILNHKIEFSRLEKKHIAEVKNWNKEAEKLTNKTRQIEKEITAFKELLENEIEQNFARSMNKSLPFKKNLQKTIELVHKRFDGISQDEIQIVRSHIELHKNFHQDVHPLVFPTELSNKNNEELDKVRANLNAISTLYHEENYELSLDHLERVISYRFNVLDNIEIDLSFVKGSAFDLKHFEQLEIEYKITEEQNRENIAMRATNLKIILAVAGGAAALTGMFLSYDSYDAGPNTSDQYKSPESYFVEEAASDMEEWFAEDSSIEAASTEPGSVEFALEEDESAETSDYEGLEETSDEQEETRLYDFSDIEIEEFFREYRSAYMSDLNGESTDRIADYINTDSDLYDALSDFVNDNSYTDNYYDFEENEVLSIQRGKVGEYEMLARETFYLYGEDDSEFYNSRTKEYTLATNSNDELRILGYETIEKSNEMIKAPETEDEEFDTDTEGIETVYQVTEEQISSMVSSYYTALEDGFNGGGFGIVDYYLSHDGAEYEPTKEYIEKAIDENMKMINHELTVEDIEIHDSNHYVVTVYLEDEYHYQSGAGDIKEVRAQYLIKVTEYGDMLIEEMLSLDILNKYEL</sequence>
<dbReference type="InterPro" id="IPR027417">
    <property type="entry name" value="P-loop_NTPase"/>
</dbReference>
<comment type="caution">
    <text evidence="10">The sequence shown here is derived from an EMBL/GenBank/DDBJ whole genome shotgun (WGS) entry which is preliminary data.</text>
</comment>
<evidence type="ECO:0000259" key="9">
    <source>
        <dbReference type="Pfam" id="PF22819"/>
    </source>
</evidence>
<keyword evidence="3" id="KW-0378">Hydrolase</keyword>
<keyword evidence="2" id="KW-0547">Nucleotide-binding</keyword>
<organism evidence="10 11">
    <name type="scientific">Planococcus citreus</name>
    <dbReference type="NCBI Taxonomy" id="1373"/>
    <lineage>
        <taxon>Bacteria</taxon>
        <taxon>Bacillati</taxon>
        <taxon>Bacillota</taxon>
        <taxon>Bacilli</taxon>
        <taxon>Bacillales</taxon>
        <taxon>Caryophanaceae</taxon>
        <taxon>Planococcus</taxon>
    </lineage>
</organism>
<dbReference type="OrthoDB" id="435796at2"/>
<evidence type="ECO:0000313" key="10">
    <source>
        <dbReference type="EMBL" id="RLJ90632.1"/>
    </source>
</evidence>
<feature type="compositionally biased region" description="Acidic residues" evidence="7">
    <location>
        <begin position="689"/>
        <end position="711"/>
    </location>
</feature>
<dbReference type="RefSeq" id="WP_121298125.1">
    <property type="nucleotide sequence ID" value="NZ_RCCP01000001.1"/>
</dbReference>
<evidence type="ECO:0000256" key="1">
    <source>
        <dbReference type="ARBA" id="ARBA00004370"/>
    </source>
</evidence>
<keyword evidence="11" id="KW-1185">Reference proteome</keyword>